<evidence type="ECO:0000313" key="2">
    <source>
        <dbReference type="EMBL" id="CDZ90238.1"/>
    </source>
</evidence>
<keyword evidence="1" id="KW-0732">Signal</keyword>
<reference evidence="2 3" key="1">
    <citation type="journal article" date="2014" name="Genome Announc.">
        <title>Draft Genome Sequence of Propane- and Butane-Oxidizing Actinobacterium Rhodococcus ruber IEGM 231.</title>
        <authorList>
            <person name="Ivshina I.B."/>
            <person name="Kuyukina M.S."/>
            <person name="Krivoruchko A.V."/>
            <person name="Barbe V."/>
            <person name="Fischer C."/>
        </authorList>
    </citation>
    <scope>NUCLEOTIDE SEQUENCE [LARGE SCALE GENOMIC DNA]</scope>
</reference>
<dbReference type="PROSITE" id="PS51257">
    <property type="entry name" value="PROKAR_LIPOPROTEIN"/>
    <property type="match status" value="1"/>
</dbReference>
<feature type="chain" id="PRO_5039692696" evidence="1">
    <location>
        <begin position="19"/>
        <end position="205"/>
    </location>
</feature>
<proteinExistence type="predicted"/>
<gene>
    <name evidence="2" type="ORF">RHRU231_680007</name>
</gene>
<dbReference type="EMBL" id="CCSD01000081">
    <property type="protein sequence ID" value="CDZ90238.1"/>
    <property type="molecule type" value="Genomic_DNA"/>
</dbReference>
<protein>
    <submittedName>
        <fullName evidence="2">Molecular chaperone</fullName>
    </submittedName>
</protein>
<dbReference type="Proteomes" id="UP000042997">
    <property type="component" value="Unassembled WGS sequence"/>
</dbReference>
<evidence type="ECO:0000313" key="3">
    <source>
        <dbReference type="Proteomes" id="UP000042997"/>
    </source>
</evidence>
<organism evidence="2 3">
    <name type="scientific">Rhodococcus ruber</name>
    <dbReference type="NCBI Taxonomy" id="1830"/>
    <lineage>
        <taxon>Bacteria</taxon>
        <taxon>Bacillati</taxon>
        <taxon>Actinomycetota</taxon>
        <taxon>Actinomycetes</taxon>
        <taxon>Mycobacteriales</taxon>
        <taxon>Nocardiaceae</taxon>
        <taxon>Rhodococcus</taxon>
    </lineage>
</organism>
<feature type="signal peptide" evidence="1">
    <location>
        <begin position="1"/>
        <end position="18"/>
    </location>
</feature>
<sequence>MKSRRIVLVGAAVSCLLAGCSDSGSDQVTTVTVTAPVAGGTAGTGSGATVEAMPAAEDLTPRGNAVGTVGEPLTSGCVGQVCDLTVTVTGIEVNPADCDVYGDGQVVAVHHTIVTGPNLPAQVWDPMGTSSWMAVDEHGTVNSKITGGWVGCGDSADELMPNSTYHLTTPLNVPATHTTLIWRPINSGKDLIAARGLEFSLSPSQ</sequence>
<evidence type="ECO:0000256" key="1">
    <source>
        <dbReference type="SAM" id="SignalP"/>
    </source>
</evidence>
<accession>A0A098BNV9</accession>
<dbReference type="AlphaFoldDB" id="A0A098BNV9"/>
<name>A0A098BNV9_9NOCA</name>